<dbReference type="Proteomes" id="UP000238730">
    <property type="component" value="Unassembled WGS sequence"/>
</dbReference>
<evidence type="ECO:0000313" key="2">
    <source>
        <dbReference type="Proteomes" id="UP000238730"/>
    </source>
</evidence>
<dbReference type="RefSeq" id="WP_105062417.1">
    <property type="nucleotide sequence ID" value="NZ_MSCJ01000003.1"/>
</dbReference>
<protein>
    <recommendedName>
        <fullName evidence="3">Lipoprotein</fullName>
    </recommendedName>
</protein>
<evidence type="ECO:0000313" key="1">
    <source>
        <dbReference type="EMBL" id="PQJ62626.1"/>
    </source>
</evidence>
<dbReference type="AlphaFoldDB" id="A0A2S7VKE8"/>
<dbReference type="PROSITE" id="PS51257">
    <property type="entry name" value="PROKAR_LIPOPROTEIN"/>
    <property type="match status" value="1"/>
</dbReference>
<sequence length="106" mass="11577">MNKYLPFIGLSLLIAGCATQTVPQPEPQVITKIVKQDTAPAEKKGYDDGCKNAMEAQFLPSKDIVNSYDTVNRVAYLKGWEKGYKQCVIGLGPVRINSSMPAGQTK</sequence>
<comment type="caution">
    <text evidence="1">The sequence shown here is derived from an EMBL/GenBank/DDBJ whole genome shotgun (WGS) entry which is preliminary data.</text>
</comment>
<gene>
    <name evidence="1" type="ORF">BTO08_20590</name>
</gene>
<proteinExistence type="predicted"/>
<dbReference type="EMBL" id="MSCJ01000003">
    <property type="protein sequence ID" value="PQJ62626.1"/>
    <property type="molecule type" value="Genomic_DNA"/>
</dbReference>
<accession>A0A2S7VKE8</accession>
<evidence type="ECO:0008006" key="3">
    <source>
        <dbReference type="Google" id="ProtNLM"/>
    </source>
</evidence>
<organism evidence="1 2">
    <name type="scientific">Photobacterium angustum</name>
    <dbReference type="NCBI Taxonomy" id="661"/>
    <lineage>
        <taxon>Bacteria</taxon>
        <taxon>Pseudomonadati</taxon>
        <taxon>Pseudomonadota</taxon>
        <taxon>Gammaproteobacteria</taxon>
        <taxon>Vibrionales</taxon>
        <taxon>Vibrionaceae</taxon>
        <taxon>Photobacterium</taxon>
    </lineage>
</organism>
<reference evidence="1 2" key="1">
    <citation type="submission" date="2016-12" db="EMBL/GenBank/DDBJ databases">
        <title>Diversity of luminous bacteria.</title>
        <authorList>
            <person name="Yoshizawa S."/>
            <person name="Kogure K."/>
        </authorList>
    </citation>
    <scope>NUCLEOTIDE SEQUENCE [LARGE SCALE GENOMIC DNA]</scope>
    <source>
        <strain evidence="1 2">LC1-200</strain>
    </source>
</reference>
<name>A0A2S7VKE8_PHOAN</name>
<dbReference type="OrthoDB" id="6272792at2"/>